<organism evidence="1 2">
    <name type="scientific">Comamonas testosteroni</name>
    <name type="common">Pseudomonas testosteroni</name>
    <dbReference type="NCBI Taxonomy" id="285"/>
    <lineage>
        <taxon>Bacteria</taxon>
        <taxon>Pseudomonadati</taxon>
        <taxon>Pseudomonadota</taxon>
        <taxon>Betaproteobacteria</taxon>
        <taxon>Burkholderiales</taxon>
        <taxon>Comamonadaceae</taxon>
        <taxon>Comamonas</taxon>
    </lineage>
</organism>
<dbReference type="AlphaFoldDB" id="A0A8B4S672"/>
<gene>
    <name evidence="1" type="ORF">NCTC10698_03549</name>
</gene>
<protein>
    <submittedName>
        <fullName evidence="1">Uncharacterized protein</fullName>
    </submittedName>
</protein>
<accession>A0A8B4S672</accession>
<comment type="caution">
    <text evidence="1">The sequence shown here is derived from an EMBL/GenBank/DDBJ whole genome shotgun (WGS) entry which is preliminary data.</text>
</comment>
<evidence type="ECO:0000313" key="1">
    <source>
        <dbReference type="EMBL" id="SUY78632.1"/>
    </source>
</evidence>
<sequence length="73" mass="8870">MRKKPIRTLHKLLLRVPYFLSSLGRMCCLLMQQFKQWSNWPQLSKRQMKKPNLRCACNLQSLLRRFQDSKSLF</sequence>
<reference evidence="1 2" key="1">
    <citation type="submission" date="2018-06" db="EMBL/GenBank/DDBJ databases">
        <authorList>
            <consortium name="Pathogen Informatics"/>
            <person name="Doyle S."/>
        </authorList>
    </citation>
    <scope>NUCLEOTIDE SEQUENCE [LARGE SCALE GENOMIC DNA]</scope>
    <source>
        <strain evidence="1 2">NCTC10698</strain>
    </source>
</reference>
<keyword evidence="2" id="KW-1185">Reference proteome</keyword>
<dbReference type="EMBL" id="UFXL01000001">
    <property type="protein sequence ID" value="SUY78632.1"/>
    <property type="molecule type" value="Genomic_DNA"/>
</dbReference>
<name>A0A8B4S672_COMTE</name>
<proteinExistence type="predicted"/>
<evidence type="ECO:0000313" key="2">
    <source>
        <dbReference type="Proteomes" id="UP000255070"/>
    </source>
</evidence>
<dbReference type="Proteomes" id="UP000255070">
    <property type="component" value="Unassembled WGS sequence"/>
</dbReference>